<accession>A0A7C5H8A6</accession>
<organism evidence="1">
    <name type="scientific">Chlorobaculum parvum</name>
    <dbReference type="NCBI Taxonomy" id="274539"/>
    <lineage>
        <taxon>Bacteria</taxon>
        <taxon>Pseudomonadati</taxon>
        <taxon>Chlorobiota</taxon>
        <taxon>Chlorobiia</taxon>
        <taxon>Chlorobiales</taxon>
        <taxon>Chlorobiaceae</taxon>
        <taxon>Chlorobaculum</taxon>
    </lineage>
</organism>
<dbReference type="Proteomes" id="UP000886058">
    <property type="component" value="Unassembled WGS sequence"/>
</dbReference>
<evidence type="ECO:0000313" key="1">
    <source>
        <dbReference type="EMBL" id="HHE31838.1"/>
    </source>
</evidence>
<protein>
    <submittedName>
        <fullName evidence="1">Uncharacterized protein</fullName>
    </submittedName>
</protein>
<sequence length="557" mass="62517">MTKRQEVKERPSCRLKIALDPKADFKGEMMALLFNRAGNLIEKSPIRNGTASLACSDREVATNRLFIVPVTDWPDEEGEKPSIRMMERMNAYEPVLQQNGKIVGAITIPASILELWPCCCCLVHGQVIKSDSGLPVCRAKVHICEVDKFWRWMIRLPDLEVIRFRDDLIRVIEEPERWKPPIPEPDPAPFSAIREGFNLRYINPQPEPPGITRLSVQKSSLASLKTDSATVMATDNPAVKPTELLHALNTSTAQSLRNVLVSNFTVLYPYLCLMPSWWRYRCDEIAVLETDALGRFQTVMLYSCRGDKPDLYFWVEYEIGGVMETIYKPALACNTYWNYECGKEVVIHISDERVPACNTDPDLPGSVVQILSIGRQVSMSEIQGPGAPLADEGLTNFSQPFGGKIEPRVWYSRTSLRDDKNILYYRWSYRRLTEGDGTPLSTPGPWTHLTRTVVRHYAVPVPGGHAHVPLSLGPQTVGAETDLFEIRPLAVPAGGIEWTVVDEREDLASAHFETDKLGRGATDCLKALDAAGKYELKLELFKNTGALVDWTNEGIDL</sequence>
<name>A0A7C5H8A6_9CHLB</name>
<comment type="caution">
    <text evidence="1">The sequence shown here is derived from an EMBL/GenBank/DDBJ whole genome shotgun (WGS) entry which is preliminary data.</text>
</comment>
<gene>
    <name evidence="1" type="ORF">ENL07_04220</name>
</gene>
<dbReference type="AlphaFoldDB" id="A0A7C5H8A6"/>
<reference evidence="1" key="1">
    <citation type="journal article" date="2020" name="mSystems">
        <title>Genome- and Community-Level Interaction Insights into Carbon Utilization and Element Cycling Functions of Hydrothermarchaeota in Hydrothermal Sediment.</title>
        <authorList>
            <person name="Zhou Z."/>
            <person name="Liu Y."/>
            <person name="Xu W."/>
            <person name="Pan J."/>
            <person name="Luo Z.H."/>
            <person name="Li M."/>
        </authorList>
    </citation>
    <scope>NUCLEOTIDE SEQUENCE [LARGE SCALE GENOMIC DNA]</scope>
    <source>
        <strain evidence="1">HyVt-633</strain>
    </source>
</reference>
<proteinExistence type="predicted"/>
<dbReference type="EMBL" id="DRSQ01000088">
    <property type="protein sequence ID" value="HHE31838.1"/>
    <property type="molecule type" value="Genomic_DNA"/>
</dbReference>